<feature type="DNA-binding region" description="H-T-H motif" evidence="2">
    <location>
        <begin position="40"/>
        <end position="59"/>
    </location>
</feature>
<evidence type="ECO:0000313" key="5">
    <source>
        <dbReference type="Proteomes" id="UP000490386"/>
    </source>
</evidence>
<dbReference type="InterPro" id="IPR050109">
    <property type="entry name" value="HTH-type_TetR-like_transc_reg"/>
</dbReference>
<dbReference type="Gene3D" id="1.10.357.10">
    <property type="entry name" value="Tetracycline Repressor, domain 2"/>
    <property type="match status" value="1"/>
</dbReference>
<dbReference type="InterPro" id="IPR009057">
    <property type="entry name" value="Homeodomain-like_sf"/>
</dbReference>
<dbReference type="GO" id="GO:0000976">
    <property type="term" value="F:transcription cis-regulatory region binding"/>
    <property type="evidence" value="ECO:0007669"/>
    <property type="project" value="TreeGrafter"/>
</dbReference>
<comment type="caution">
    <text evidence="4">The sequence shown here is derived from an EMBL/GenBank/DDBJ whole genome shotgun (WGS) entry which is preliminary data.</text>
</comment>
<dbReference type="EMBL" id="WBJX01000004">
    <property type="protein sequence ID" value="KAB1637178.1"/>
    <property type="molecule type" value="Genomic_DNA"/>
</dbReference>
<reference evidence="4 5" key="1">
    <citation type="submission" date="2019-09" db="EMBL/GenBank/DDBJ databases">
        <title>Phylogeny of genus Pseudoclavibacter and closely related genus.</title>
        <authorList>
            <person name="Li Y."/>
        </authorList>
    </citation>
    <scope>NUCLEOTIDE SEQUENCE [LARGE SCALE GENOMIC DNA]</scope>
    <source>
        <strain evidence="4 5">THG-MD12</strain>
    </source>
</reference>
<evidence type="ECO:0000256" key="1">
    <source>
        <dbReference type="ARBA" id="ARBA00023125"/>
    </source>
</evidence>
<keyword evidence="5" id="KW-1185">Reference proteome</keyword>
<proteinExistence type="predicted"/>
<accession>A0A7J5B0C6</accession>
<organism evidence="4 5">
    <name type="scientific">Pseudoclavibacter terrae</name>
    <dbReference type="NCBI Taxonomy" id="1530195"/>
    <lineage>
        <taxon>Bacteria</taxon>
        <taxon>Bacillati</taxon>
        <taxon>Actinomycetota</taxon>
        <taxon>Actinomycetes</taxon>
        <taxon>Micrococcales</taxon>
        <taxon>Microbacteriaceae</taxon>
        <taxon>Pseudoclavibacter</taxon>
    </lineage>
</organism>
<dbReference type="GO" id="GO:0003700">
    <property type="term" value="F:DNA-binding transcription factor activity"/>
    <property type="evidence" value="ECO:0007669"/>
    <property type="project" value="TreeGrafter"/>
</dbReference>
<dbReference type="SUPFAM" id="SSF48498">
    <property type="entry name" value="Tetracyclin repressor-like, C-terminal domain"/>
    <property type="match status" value="1"/>
</dbReference>
<dbReference type="InterPro" id="IPR036271">
    <property type="entry name" value="Tet_transcr_reg_TetR-rel_C_sf"/>
</dbReference>
<evidence type="ECO:0000259" key="3">
    <source>
        <dbReference type="PROSITE" id="PS50977"/>
    </source>
</evidence>
<dbReference type="InterPro" id="IPR001647">
    <property type="entry name" value="HTH_TetR"/>
</dbReference>
<dbReference type="AlphaFoldDB" id="A0A7J5B0C6"/>
<feature type="domain" description="HTH tetR-type" evidence="3">
    <location>
        <begin position="17"/>
        <end position="77"/>
    </location>
</feature>
<dbReference type="PANTHER" id="PTHR30055:SF226">
    <property type="entry name" value="HTH-TYPE TRANSCRIPTIONAL REGULATOR PKSA"/>
    <property type="match status" value="1"/>
</dbReference>
<gene>
    <name evidence="4" type="ORF">F8O03_12900</name>
</gene>
<dbReference type="PANTHER" id="PTHR30055">
    <property type="entry name" value="HTH-TYPE TRANSCRIPTIONAL REGULATOR RUTR"/>
    <property type="match status" value="1"/>
</dbReference>
<keyword evidence="1 2" id="KW-0238">DNA-binding</keyword>
<evidence type="ECO:0000313" key="4">
    <source>
        <dbReference type="EMBL" id="KAB1637178.1"/>
    </source>
</evidence>
<name>A0A7J5B0C6_9MICO</name>
<dbReference type="OrthoDB" id="7505659at2"/>
<evidence type="ECO:0000256" key="2">
    <source>
        <dbReference type="PROSITE-ProRule" id="PRU00335"/>
    </source>
</evidence>
<protein>
    <submittedName>
        <fullName evidence="4">TetR/AcrR family transcriptional regulator</fullName>
    </submittedName>
</protein>
<dbReference type="PROSITE" id="PS50977">
    <property type="entry name" value="HTH_TETR_2"/>
    <property type="match status" value="1"/>
</dbReference>
<dbReference type="SUPFAM" id="SSF46689">
    <property type="entry name" value="Homeodomain-like"/>
    <property type="match status" value="1"/>
</dbReference>
<dbReference type="Pfam" id="PF00440">
    <property type="entry name" value="TetR_N"/>
    <property type="match status" value="1"/>
</dbReference>
<dbReference type="Proteomes" id="UP000490386">
    <property type="component" value="Unassembled WGS sequence"/>
</dbReference>
<sequence>MLGVAADGVRGRYAKGVERKREILAVAYERLRETGASGASLRAIGESIGVSHGMLTHYFGSREGLLVEVIREHDRVNDERMPDSVSLVQRMRLSAEFNVQFPGMVSLFTEMLAKSVEAGDGPARSFFTARFARARVELAAELGGQLAALPEERRADAAMLVDLIMAASDGLQVRWLLEPSVDVAGTLGLLERLGRTG</sequence>